<accession>A0A6V7H5S7</accession>
<feature type="non-terminal residue" evidence="3">
    <location>
        <position position="1"/>
    </location>
</feature>
<evidence type="ECO:0000256" key="1">
    <source>
        <dbReference type="SAM" id="Coils"/>
    </source>
</evidence>
<evidence type="ECO:0000256" key="2">
    <source>
        <dbReference type="SAM" id="MobiDB-lite"/>
    </source>
</evidence>
<proteinExistence type="predicted"/>
<keyword evidence="4" id="KW-1185">Reference proteome</keyword>
<feature type="non-terminal residue" evidence="3">
    <location>
        <position position="452"/>
    </location>
</feature>
<feature type="region of interest" description="Disordered" evidence="2">
    <location>
        <begin position="382"/>
        <end position="402"/>
    </location>
</feature>
<reference evidence="3" key="1">
    <citation type="submission" date="2020-07" db="EMBL/GenBank/DDBJ databases">
        <authorList>
            <person name="Nazaruddin N."/>
        </authorList>
    </citation>
    <scope>NUCLEOTIDE SEQUENCE</scope>
</reference>
<organism evidence="3 4">
    <name type="scientific">Heterotrigona itama</name>
    <dbReference type="NCBI Taxonomy" id="395501"/>
    <lineage>
        <taxon>Eukaryota</taxon>
        <taxon>Metazoa</taxon>
        <taxon>Ecdysozoa</taxon>
        <taxon>Arthropoda</taxon>
        <taxon>Hexapoda</taxon>
        <taxon>Insecta</taxon>
        <taxon>Pterygota</taxon>
        <taxon>Neoptera</taxon>
        <taxon>Endopterygota</taxon>
        <taxon>Hymenoptera</taxon>
        <taxon>Apocrita</taxon>
        <taxon>Aculeata</taxon>
        <taxon>Apoidea</taxon>
        <taxon>Anthophila</taxon>
        <taxon>Apidae</taxon>
        <taxon>Heterotrigona</taxon>
    </lineage>
</organism>
<name>A0A6V7H5S7_9HYME</name>
<gene>
    <name evidence="3" type="ORF">MHI_LOCUS496523</name>
</gene>
<dbReference type="Proteomes" id="UP000752696">
    <property type="component" value="Unassembled WGS sequence"/>
</dbReference>
<protein>
    <submittedName>
        <fullName evidence="3">Uncharacterized protein</fullName>
    </submittedName>
</protein>
<evidence type="ECO:0000313" key="4">
    <source>
        <dbReference type="Proteomes" id="UP000752696"/>
    </source>
</evidence>
<dbReference type="EMBL" id="CAJDYZ010007973">
    <property type="protein sequence ID" value="CAD1474815.1"/>
    <property type="molecule type" value="Genomic_DNA"/>
</dbReference>
<dbReference type="AlphaFoldDB" id="A0A6V7H5S7"/>
<comment type="caution">
    <text evidence="3">The sequence shown here is derived from an EMBL/GenBank/DDBJ whole genome shotgun (WGS) entry which is preliminary data.</text>
</comment>
<feature type="coiled-coil region" evidence="1">
    <location>
        <begin position="350"/>
        <end position="377"/>
    </location>
</feature>
<sequence length="452" mass="51621">CMKKNSDTIMGNYITKFFIHNTDIPDNEVEKEEIKHSSSIDEVTVEKNIMQTPPMVRKTLIIDPRSITSGINRTPIEVNSTPVGINKRISAIPRHLQTAQYLETDMDKIMLCLTPKKPFVPKIIDSSKIQLLKVEDKDILLTPTINLHDRKIITDIEEERYKILGLDPRSPAADFDRTPILMPKSIERLRARSQNYLHRHGSYDTDMFCQKFSYCELSSQFNVTEIQALPTSVTESLNLVKNNDDKSDESKSSCSSYSSETECISAIEEKLEGQDEFNDVHVNENTDQTKFMLNDTIKVWKDASALDEPQKLETNDSDSAQIIEEKIPQALKEEVIITFDDDSVIELANLKNEKAKIDTVKKKKKSLKSDIKITTDENKFFNPDKNRSAKGRTPLGNRSNNEQVQTLLTKSPQQIFKNKGTVTKVSQENISPHKRYITKSKLNDMQWDSDST</sequence>
<keyword evidence="1" id="KW-0175">Coiled coil</keyword>
<evidence type="ECO:0000313" key="3">
    <source>
        <dbReference type="EMBL" id="CAD1474815.1"/>
    </source>
</evidence>
<dbReference type="OrthoDB" id="6337960at2759"/>